<dbReference type="Proteomes" id="UP001576774">
    <property type="component" value="Unassembled WGS sequence"/>
</dbReference>
<comment type="caution">
    <text evidence="2">The sequence shown here is derived from an EMBL/GenBank/DDBJ whole genome shotgun (WGS) entry which is preliminary data.</text>
</comment>
<dbReference type="Pfam" id="PF10593">
    <property type="entry name" value="Z1"/>
    <property type="match status" value="1"/>
</dbReference>
<sequence length="778" mass="87638">MSEITLKTDGYCINKLIARLRNKIGDKAAEELKQTAVEIVENCVKVYSEKFGAGDVGATGTGLVSNPHKGKIPNGTTGLIYGRVQSGKTNTTIATLAVAQENGFRCFLVLTSDNTWLGKQTANRFNNQLKGGPVVFDWEQWKKDPQEFAKSKLLPYIKDIGVVLVSTKNQCHLDNLLKVLKYANASSVPSLIFDDEADNASLNTNEKKQAKKGKDAVPDSAIFDKIGKIRQEVTNHIYLQITATPQSLLLQNLDHPCKPAFCAALPKPGNSYMGGDLFFDDDNSPYCSIVEAEEIELLKQQEGKINPGNNWNIPKGLRLALCCFFLGAIYKMQSATDEDAKYSFLAHICYKKDNHDNLEKIISGFVVELDRALRDQLSPTKKEQALKWLNEAYQELNKTVPNLPPLDDLIEDLKHELRRAIPKVINANNPDKEPNYNPGMNILIGGNRLGRGVTIDGLMVTYYGRDAKQKVMDTVHQHARMYGYRQELKDVTRLFLPEHNLEAFRAIHESDEGMRQAIGDDPSNIKIKPVWVGGELQATRSNVLNPAEIDAFTPGSHIFPRAPFYKAADVSEETKVLKKLLAGYHKDKDGTYIQYEAQEVDIDFLIEIISHLHSDHVFGEKWEDKRVKEALKAMKANGIKKGRLMVRGGKTGHDLKRQPPDKWGGGGFISNNILKIIKSNYTDVPSLILVYEKGKKNKGWDDQPLYLPMLIFPKNKFVFMFNYSDHIEEISADLDWQYIEEMDEKEWLHAAANNPVFDFLKDPEEDIYTLADGKPFND</sequence>
<keyword evidence="3" id="KW-1185">Reference proteome</keyword>
<organism evidence="2 3">
    <name type="scientific">Floridaenema aerugineum BLCC-F46</name>
    <dbReference type="NCBI Taxonomy" id="3153654"/>
    <lineage>
        <taxon>Bacteria</taxon>
        <taxon>Bacillati</taxon>
        <taxon>Cyanobacteriota</taxon>
        <taxon>Cyanophyceae</taxon>
        <taxon>Oscillatoriophycideae</taxon>
        <taxon>Aerosakkonematales</taxon>
        <taxon>Aerosakkonemataceae</taxon>
        <taxon>Floridanema</taxon>
        <taxon>Floridanema aerugineum</taxon>
    </lineage>
</organism>
<dbReference type="RefSeq" id="WP_413271443.1">
    <property type="nucleotide sequence ID" value="NZ_JBHFNQ010000121.1"/>
</dbReference>
<proteinExistence type="predicted"/>
<feature type="domain" description="Putative endonuclease Z1" evidence="1">
    <location>
        <begin position="317"/>
        <end position="542"/>
    </location>
</feature>
<dbReference type="EMBL" id="JBHFNQ010000121">
    <property type="protein sequence ID" value="MFB2878368.1"/>
    <property type="molecule type" value="Genomic_DNA"/>
</dbReference>
<evidence type="ECO:0000313" key="3">
    <source>
        <dbReference type="Proteomes" id="UP001576774"/>
    </source>
</evidence>
<accession>A0ABV4X852</accession>
<dbReference type="InterPro" id="IPR018310">
    <property type="entry name" value="Put_endonuclease_Z1-dom"/>
</dbReference>
<evidence type="ECO:0000259" key="1">
    <source>
        <dbReference type="Pfam" id="PF10593"/>
    </source>
</evidence>
<name>A0ABV4X852_9CYAN</name>
<protein>
    <submittedName>
        <fullName evidence="2">Z1 domain-containing protein</fullName>
    </submittedName>
</protein>
<gene>
    <name evidence="2" type="ORF">ACE1CC_16070</name>
</gene>
<reference evidence="2 3" key="1">
    <citation type="submission" date="2024-09" db="EMBL/GenBank/DDBJ databases">
        <title>Floridaenema gen nov. (Aerosakkonemataceae, Aerosakkonematales ord. nov., Cyanobacteria) from benthic tropical and subtropical fresh waters, with the description of four new species.</title>
        <authorList>
            <person name="Moretto J.A."/>
            <person name="Berthold D.E."/>
            <person name="Lefler F.W."/>
            <person name="Huang I.-S."/>
            <person name="Laughinghouse H. IV."/>
        </authorList>
    </citation>
    <scope>NUCLEOTIDE SEQUENCE [LARGE SCALE GENOMIC DNA]</scope>
    <source>
        <strain evidence="2 3">BLCC-F46</strain>
    </source>
</reference>
<evidence type="ECO:0000313" key="2">
    <source>
        <dbReference type="EMBL" id="MFB2878368.1"/>
    </source>
</evidence>